<organism evidence="8 9">
    <name type="scientific">Megamonas funiformis YIT 11815</name>
    <dbReference type="NCBI Taxonomy" id="742816"/>
    <lineage>
        <taxon>Bacteria</taxon>
        <taxon>Bacillati</taxon>
        <taxon>Bacillota</taxon>
        <taxon>Negativicutes</taxon>
        <taxon>Selenomonadales</taxon>
        <taxon>Selenomonadaceae</taxon>
        <taxon>Megamonas</taxon>
    </lineage>
</organism>
<dbReference type="PANTHER" id="PTHR30405">
    <property type="entry name" value="TRANSPOSASE"/>
    <property type="match status" value="1"/>
</dbReference>
<dbReference type="Pfam" id="PF07282">
    <property type="entry name" value="Cas12f1-like_TNB"/>
    <property type="match status" value="1"/>
</dbReference>
<dbReference type="EMBL" id="ADMB01000069">
    <property type="protein sequence ID" value="EHR36331.1"/>
    <property type="molecule type" value="Genomic_DNA"/>
</dbReference>
<keyword evidence="5" id="KW-0233">DNA recombination</keyword>
<dbReference type="PANTHER" id="PTHR30405:SF25">
    <property type="entry name" value="RNA-GUIDED DNA ENDONUCLEASE INSQ-RELATED"/>
    <property type="match status" value="1"/>
</dbReference>
<evidence type="ECO:0000313" key="9">
    <source>
        <dbReference type="Proteomes" id="UP000005963"/>
    </source>
</evidence>
<feature type="domain" description="Probable transposase IS891/IS1136/IS1341" evidence="6">
    <location>
        <begin position="166"/>
        <end position="279"/>
    </location>
</feature>
<dbReference type="NCBIfam" id="NF040570">
    <property type="entry name" value="guided_TnpB"/>
    <property type="match status" value="1"/>
</dbReference>
<dbReference type="InterPro" id="IPR010095">
    <property type="entry name" value="Cas12f1-like_TNB"/>
</dbReference>
<evidence type="ECO:0000256" key="1">
    <source>
        <dbReference type="ARBA" id="ARBA00008761"/>
    </source>
</evidence>
<gene>
    <name evidence="8" type="ORF">HMPREF9454_01477</name>
</gene>
<evidence type="ECO:0000259" key="6">
    <source>
        <dbReference type="Pfam" id="PF01385"/>
    </source>
</evidence>
<proteinExistence type="inferred from homology"/>
<comment type="caution">
    <text evidence="8">The sequence shown here is derived from an EMBL/GenBank/DDBJ whole genome shotgun (WGS) entry which is preliminary data.</text>
</comment>
<accession>A0ABP2NJB2</accession>
<feature type="domain" description="Cas12f1-like TNB" evidence="7">
    <location>
        <begin position="290"/>
        <end position="358"/>
    </location>
</feature>
<evidence type="ECO:0000313" key="8">
    <source>
        <dbReference type="EMBL" id="EHR36331.1"/>
    </source>
</evidence>
<dbReference type="NCBIfam" id="TIGR01766">
    <property type="entry name" value="IS200/IS605 family accessory protein TnpB-like domain"/>
    <property type="match status" value="1"/>
</dbReference>
<evidence type="ECO:0000256" key="2">
    <source>
        <dbReference type="ARBA" id="ARBA00011044"/>
    </source>
</evidence>
<keyword evidence="9" id="KW-1185">Reference proteome</keyword>
<dbReference type="Proteomes" id="UP000005963">
    <property type="component" value="Unassembled WGS sequence"/>
</dbReference>
<comment type="similarity">
    <text evidence="1">In the C-terminal section; belongs to the transposase 35 family.</text>
</comment>
<name>A0ABP2NJB2_9FIRM</name>
<protein>
    <submittedName>
        <fullName evidence="8">IS605 OrfB family transposase</fullName>
    </submittedName>
</protein>
<evidence type="ECO:0000256" key="5">
    <source>
        <dbReference type="ARBA" id="ARBA00023172"/>
    </source>
</evidence>
<evidence type="ECO:0000259" key="7">
    <source>
        <dbReference type="Pfam" id="PF07282"/>
    </source>
</evidence>
<dbReference type="InterPro" id="IPR001959">
    <property type="entry name" value="Transposase"/>
</dbReference>
<keyword evidence="4" id="KW-0238">DNA-binding</keyword>
<dbReference type="Pfam" id="PF01385">
    <property type="entry name" value="OrfB_IS605"/>
    <property type="match status" value="1"/>
</dbReference>
<evidence type="ECO:0000256" key="4">
    <source>
        <dbReference type="ARBA" id="ARBA00023125"/>
    </source>
</evidence>
<evidence type="ECO:0000256" key="3">
    <source>
        <dbReference type="ARBA" id="ARBA00022578"/>
    </source>
</evidence>
<reference evidence="8 9" key="1">
    <citation type="submission" date="2012-01" db="EMBL/GenBank/DDBJ databases">
        <title>The Genome Sequence of Megamonas funiformis YIT 11815.</title>
        <authorList>
            <consortium name="The Broad Institute Genome Sequencing Platform"/>
            <person name="Earl A."/>
            <person name="Ward D."/>
            <person name="Feldgarden M."/>
            <person name="Gevers D."/>
            <person name="Morotomi M."/>
            <person name="Young S.K."/>
            <person name="Zeng Q."/>
            <person name="Gargeya S."/>
            <person name="Fitzgerald M."/>
            <person name="Haas B."/>
            <person name="Abouelleil A."/>
            <person name="Alvarado L."/>
            <person name="Arachchi H.M."/>
            <person name="Berlin A."/>
            <person name="Chapman S.B."/>
            <person name="Gearin G."/>
            <person name="Goldberg J."/>
            <person name="Griggs A."/>
            <person name="Gujja S."/>
            <person name="Hansen M."/>
            <person name="Heiman D."/>
            <person name="Howarth C."/>
            <person name="Larimer J."/>
            <person name="Lui A."/>
            <person name="MacDonald P.J.P."/>
            <person name="McCowen C."/>
            <person name="Montmayeur A."/>
            <person name="Murphy C."/>
            <person name="Neiman D."/>
            <person name="Pearson M."/>
            <person name="Priest M."/>
            <person name="Roberts A."/>
            <person name="Saif S."/>
            <person name="Shea T."/>
            <person name="Sisk P."/>
            <person name="Stolte C."/>
            <person name="Sykes S."/>
            <person name="Wortman J."/>
            <person name="Nusbaum C."/>
            <person name="Birren B."/>
        </authorList>
    </citation>
    <scope>NUCLEOTIDE SEQUENCE [LARGE SCALE GENOMIC DNA]</scope>
    <source>
        <strain evidence="8 9">YIT 11815</strain>
    </source>
</reference>
<dbReference type="InterPro" id="IPR051399">
    <property type="entry name" value="RNA-guided_DNA_endo/Transpos"/>
</dbReference>
<sequence length="370" mass="43538">MVVKTYCFKLYKAKRNKKLHKVINIAGIIYNHCIALHKRYYRLFKKSLNIYKLQKHLTKLKKIGKFSYFKEVGSQAIQDITQRIDRAYKLFFRNLKHKIRTAPPSFKKIRKYKSFTLKQAGWKLLKDNAIEINKQKYKYFKSRDIEGIVKTITIKRDTLGDIYLYFVCETNENKVLARTGKSVGYDFGLKQFLTASDNEDIKAPLFFKQNANDIKKANRILSRKKKTSNHRRLAKIALARLHKKISNQRKDFHFKLANKICSEYALICIEDLNIKGMQKRWGRKISDYGFSEFIKILEYKAREIGSIVQKIDRYYPSSQICHVCGTKNPETKNLAVREWICAKCKTSHDRDRNAAINIWKVGASTFFGEI</sequence>
<keyword evidence="3" id="KW-0815">Transposition</keyword>
<comment type="similarity">
    <text evidence="2">In the N-terminal section; belongs to the transposase 2 family.</text>
</comment>